<feature type="region of interest" description="Disordered" evidence="1">
    <location>
        <begin position="335"/>
        <end position="370"/>
    </location>
</feature>
<evidence type="ECO:0000256" key="1">
    <source>
        <dbReference type="SAM" id="MobiDB-lite"/>
    </source>
</evidence>
<feature type="region of interest" description="Disordered" evidence="1">
    <location>
        <begin position="280"/>
        <end position="321"/>
    </location>
</feature>
<dbReference type="EMBL" id="JACVVK020000020">
    <property type="protein sequence ID" value="KAK7503331.1"/>
    <property type="molecule type" value="Genomic_DNA"/>
</dbReference>
<gene>
    <name evidence="2" type="ORF">BaRGS_00005252</name>
</gene>
<proteinExistence type="predicted"/>
<dbReference type="AlphaFoldDB" id="A0ABD0LVX7"/>
<protein>
    <submittedName>
        <fullName evidence="2">Uncharacterized protein</fullName>
    </submittedName>
</protein>
<comment type="caution">
    <text evidence="2">The sequence shown here is derived from an EMBL/GenBank/DDBJ whole genome shotgun (WGS) entry which is preliminary data.</text>
</comment>
<keyword evidence="3" id="KW-1185">Reference proteome</keyword>
<organism evidence="2 3">
    <name type="scientific">Batillaria attramentaria</name>
    <dbReference type="NCBI Taxonomy" id="370345"/>
    <lineage>
        <taxon>Eukaryota</taxon>
        <taxon>Metazoa</taxon>
        <taxon>Spiralia</taxon>
        <taxon>Lophotrochozoa</taxon>
        <taxon>Mollusca</taxon>
        <taxon>Gastropoda</taxon>
        <taxon>Caenogastropoda</taxon>
        <taxon>Sorbeoconcha</taxon>
        <taxon>Cerithioidea</taxon>
        <taxon>Batillariidae</taxon>
        <taxon>Batillaria</taxon>
    </lineage>
</organism>
<evidence type="ECO:0000313" key="2">
    <source>
        <dbReference type="EMBL" id="KAK7503331.1"/>
    </source>
</evidence>
<feature type="compositionally biased region" description="Basic and acidic residues" evidence="1">
    <location>
        <begin position="335"/>
        <end position="368"/>
    </location>
</feature>
<dbReference type="Proteomes" id="UP001519460">
    <property type="component" value="Unassembled WGS sequence"/>
</dbReference>
<accession>A0ABD0LVX7</accession>
<reference evidence="2 3" key="1">
    <citation type="journal article" date="2023" name="Sci. Data">
        <title>Genome assembly of the Korean intertidal mud-creeper Batillaria attramentaria.</title>
        <authorList>
            <person name="Patra A.K."/>
            <person name="Ho P.T."/>
            <person name="Jun S."/>
            <person name="Lee S.J."/>
            <person name="Kim Y."/>
            <person name="Won Y.J."/>
        </authorList>
    </citation>
    <scope>NUCLEOTIDE SEQUENCE [LARGE SCALE GENOMIC DNA]</scope>
    <source>
        <strain evidence="2">Wonlab-2016</strain>
    </source>
</reference>
<feature type="non-terminal residue" evidence="2">
    <location>
        <position position="388"/>
    </location>
</feature>
<evidence type="ECO:0000313" key="3">
    <source>
        <dbReference type="Proteomes" id="UP001519460"/>
    </source>
</evidence>
<name>A0ABD0LVX7_9CAEN</name>
<sequence length="388" mass="43404">MVVRSREDMVTFAANQDQAQALSAINEGAEDRTSVSPLDSISVSKQTDLLSDSKTTVTTCIRPRRKKFVDKSHLHRTAMGDYVVPEGGKPLTSLAAELPSPTTYSPSANPVQHTYPQWSIYSRTIYEPKAAKKPAPNRYMMPEVLNWKRKKVPLSAKIKVNRKLIAGPCKAGPAGYMVDNFNCGKLGLKHSMTKGRRGPVMPGPPNSLVEPCETPGFKTPGPQYDIQGFDDYRPHAFHATFTSVPKQRIKEPWPAPVDYWPDVPGAAKPPRWSMGLALRKKKKAEGPGPNAYTIQSTIGDGPAYSITMPRPNNPPRRAPSPTAYMREREYFHKEKIQFHMRPPEMKRDTKPGPDKYYTRKEPDPHDGYSLKAWVKPSIPDINHSAFAE</sequence>